<sequence>MLDRIEARQIAIIKPSALGDIVHSLPVLTALRTRFPAARITWVVNAGYESLLTGHPDLTDTLPFHRGALKGARALATAWSFAAELRRRQFDLVIDMQGLLRSGLMAWASGAPVRVGFRNAREGSRYTYTHKLGAPRADRAHAVDRMWAVAEAFGVGHLPKTFRVPLQPGELTASQNELAALPRPWIAVAVGAKWLTKRWPVTHFAELLTRAQSHSGGSAVFIGASDDIALSQEVIANLRGPALNLAGKTSLPRLAATLSLADVMIGNDTGPLHLGAALGRPCVAPYTCTRVARHGPYQQAANCVETTVACGGSYLKKCSNMICMPELTADRLWPRLAETLDTWQRAHNSRSA</sequence>
<dbReference type="CDD" id="cd03789">
    <property type="entry name" value="GT9_LPS_heptosyltransferase"/>
    <property type="match status" value="1"/>
</dbReference>
<keyword evidence="2 3" id="KW-0808">Transferase</keyword>
<dbReference type="SUPFAM" id="SSF53756">
    <property type="entry name" value="UDP-Glycosyltransferase/glycogen phosphorylase"/>
    <property type="match status" value="1"/>
</dbReference>
<dbReference type="GO" id="GO:0005829">
    <property type="term" value="C:cytosol"/>
    <property type="evidence" value="ECO:0007669"/>
    <property type="project" value="TreeGrafter"/>
</dbReference>
<dbReference type="RefSeq" id="WP_162665992.1">
    <property type="nucleotide sequence ID" value="NZ_LR593886.1"/>
</dbReference>
<dbReference type="GO" id="GO:0008713">
    <property type="term" value="F:ADP-heptose-lipopolysaccharide heptosyltransferase activity"/>
    <property type="evidence" value="ECO:0007669"/>
    <property type="project" value="TreeGrafter"/>
</dbReference>
<evidence type="ECO:0000313" key="4">
    <source>
        <dbReference type="Proteomes" id="UP000464178"/>
    </source>
</evidence>
<dbReference type="GO" id="GO:0009244">
    <property type="term" value="P:lipopolysaccharide core region biosynthetic process"/>
    <property type="evidence" value="ECO:0007669"/>
    <property type="project" value="TreeGrafter"/>
</dbReference>
<dbReference type="PANTHER" id="PTHR30160:SF1">
    <property type="entry name" value="LIPOPOLYSACCHARIDE 1,2-N-ACETYLGLUCOSAMINETRANSFERASE-RELATED"/>
    <property type="match status" value="1"/>
</dbReference>
<proteinExistence type="predicted"/>
<dbReference type="InterPro" id="IPR002201">
    <property type="entry name" value="Glyco_trans_9"/>
</dbReference>
<accession>A0A6P2CUZ3</accession>
<dbReference type="Pfam" id="PF01075">
    <property type="entry name" value="Glyco_transf_9"/>
    <property type="match status" value="1"/>
</dbReference>
<protein>
    <submittedName>
        <fullName evidence="3">Uncharacterized protein</fullName>
    </submittedName>
</protein>
<keyword evidence="1" id="KW-0328">Glycosyltransferase</keyword>
<name>A0A6P2CUZ3_9BACT</name>
<evidence type="ECO:0000256" key="2">
    <source>
        <dbReference type="ARBA" id="ARBA00022679"/>
    </source>
</evidence>
<dbReference type="EMBL" id="LR593886">
    <property type="protein sequence ID" value="VTR90922.1"/>
    <property type="molecule type" value="Genomic_DNA"/>
</dbReference>
<dbReference type="Gene3D" id="3.40.50.2000">
    <property type="entry name" value="Glycogen Phosphorylase B"/>
    <property type="match status" value="2"/>
</dbReference>
<dbReference type="KEGG" id="gms:SOIL9_67920"/>
<dbReference type="PANTHER" id="PTHR30160">
    <property type="entry name" value="TETRAACYLDISACCHARIDE 4'-KINASE-RELATED"/>
    <property type="match status" value="1"/>
</dbReference>
<dbReference type="AlphaFoldDB" id="A0A6P2CUZ3"/>
<evidence type="ECO:0000256" key="1">
    <source>
        <dbReference type="ARBA" id="ARBA00022676"/>
    </source>
</evidence>
<organism evidence="3 4">
    <name type="scientific">Gemmata massiliana</name>
    <dbReference type="NCBI Taxonomy" id="1210884"/>
    <lineage>
        <taxon>Bacteria</taxon>
        <taxon>Pseudomonadati</taxon>
        <taxon>Planctomycetota</taxon>
        <taxon>Planctomycetia</taxon>
        <taxon>Gemmatales</taxon>
        <taxon>Gemmataceae</taxon>
        <taxon>Gemmata</taxon>
    </lineage>
</organism>
<gene>
    <name evidence="3" type="ORF">SOIL9_67920</name>
</gene>
<dbReference type="InterPro" id="IPR051199">
    <property type="entry name" value="LPS_LOS_Heptosyltrfase"/>
</dbReference>
<dbReference type="Proteomes" id="UP000464178">
    <property type="component" value="Chromosome"/>
</dbReference>
<reference evidence="3 4" key="1">
    <citation type="submission" date="2019-05" db="EMBL/GenBank/DDBJ databases">
        <authorList>
            <consortium name="Science for Life Laboratories"/>
        </authorList>
    </citation>
    <scope>NUCLEOTIDE SEQUENCE [LARGE SCALE GENOMIC DNA]</scope>
    <source>
        <strain evidence="3">Soil9</strain>
    </source>
</reference>
<evidence type="ECO:0000313" key="3">
    <source>
        <dbReference type="EMBL" id="VTR90922.1"/>
    </source>
</evidence>
<keyword evidence="4" id="KW-1185">Reference proteome</keyword>